<dbReference type="RefSeq" id="WP_354510377.1">
    <property type="nucleotide sequence ID" value="NZ_JBEPMO010000019.1"/>
</dbReference>
<keyword evidence="4 6" id="KW-1133">Transmembrane helix</keyword>
<organism evidence="7 8">
    <name type="scientific">Moheibacter stercoris</name>
    <dbReference type="NCBI Taxonomy" id="1628251"/>
    <lineage>
        <taxon>Bacteria</taxon>
        <taxon>Pseudomonadati</taxon>
        <taxon>Bacteroidota</taxon>
        <taxon>Flavobacteriia</taxon>
        <taxon>Flavobacteriales</taxon>
        <taxon>Weeksellaceae</taxon>
        <taxon>Moheibacter</taxon>
    </lineage>
</organism>
<accession>A0ABV2LW74</accession>
<dbReference type="PANTHER" id="PTHR40277">
    <property type="entry name" value="BLL5419 PROTEIN"/>
    <property type="match status" value="1"/>
</dbReference>
<evidence type="ECO:0000256" key="5">
    <source>
        <dbReference type="ARBA" id="ARBA00023136"/>
    </source>
</evidence>
<feature type="transmembrane region" description="Helical" evidence="6">
    <location>
        <begin position="213"/>
        <end position="233"/>
    </location>
</feature>
<feature type="transmembrane region" description="Helical" evidence="6">
    <location>
        <begin position="253"/>
        <end position="275"/>
    </location>
</feature>
<evidence type="ECO:0000256" key="4">
    <source>
        <dbReference type="ARBA" id="ARBA00022989"/>
    </source>
</evidence>
<feature type="transmembrane region" description="Helical" evidence="6">
    <location>
        <begin position="79"/>
        <end position="99"/>
    </location>
</feature>
<sequence length="283" mass="32311">MKKQFITAIKISVSLGLIFLVFRQLDWQQIGWIVKKANPFYFAFALILFLISQIISVFRFNLFIRKVGVRINFKTNSQLYLLGMFYNFFLPGGVGGDAYKAFALSKAQNKSLKRVGRIVFVERFLGIIAIGFCLGILFLFLPTQLSYGWNLGAAILAFLGTLVILQILIRWLPISKRRVYIGFLYSITIQLLQILTIFFILKSFQIDGNAFVYFFMFLISSVLSVISFAGLGIREFVFFYGAEFFDFQADSSAIIALAFSMITAFVSFLGIIFLIKPIEMKKK</sequence>
<dbReference type="InterPro" id="IPR022791">
    <property type="entry name" value="L-PG_synthase/AglD"/>
</dbReference>
<comment type="subcellular location">
    <subcellularLocation>
        <location evidence="1">Cell membrane</location>
        <topology evidence="1">Multi-pass membrane protein</topology>
    </subcellularLocation>
</comment>
<proteinExistence type="predicted"/>
<dbReference type="Pfam" id="PF03706">
    <property type="entry name" value="LPG_synthase_TM"/>
    <property type="match status" value="1"/>
</dbReference>
<keyword evidence="8" id="KW-1185">Reference proteome</keyword>
<evidence type="ECO:0000256" key="3">
    <source>
        <dbReference type="ARBA" id="ARBA00022692"/>
    </source>
</evidence>
<feature type="transmembrane region" description="Helical" evidence="6">
    <location>
        <begin position="153"/>
        <end position="173"/>
    </location>
</feature>
<feature type="transmembrane region" description="Helical" evidence="6">
    <location>
        <begin position="40"/>
        <end position="58"/>
    </location>
</feature>
<evidence type="ECO:0000256" key="6">
    <source>
        <dbReference type="SAM" id="Phobius"/>
    </source>
</evidence>
<evidence type="ECO:0000256" key="1">
    <source>
        <dbReference type="ARBA" id="ARBA00004651"/>
    </source>
</evidence>
<feature type="transmembrane region" description="Helical" evidence="6">
    <location>
        <begin position="119"/>
        <end position="141"/>
    </location>
</feature>
<evidence type="ECO:0000313" key="8">
    <source>
        <dbReference type="Proteomes" id="UP001549146"/>
    </source>
</evidence>
<comment type="caution">
    <text evidence="7">The sequence shown here is derived from an EMBL/GenBank/DDBJ whole genome shotgun (WGS) entry which is preliminary data.</text>
</comment>
<reference evidence="7 8" key="1">
    <citation type="submission" date="2024-06" db="EMBL/GenBank/DDBJ databases">
        <title>Genomic Encyclopedia of Type Strains, Phase IV (KMG-IV): sequencing the most valuable type-strain genomes for metagenomic binning, comparative biology and taxonomic classification.</title>
        <authorList>
            <person name="Goeker M."/>
        </authorList>
    </citation>
    <scope>NUCLEOTIDE SEQUENCE [LARGE SCALE GENOMIC DNA]</scope>
    <source>
        <strain evidence="7 8">DSM 29388</strain>
    </source>
</reference>
<dbReference type="PANTHER" id="PTHR40277:SF1">
    <property type="entry name" value="BLL5419 PROTEIN"/>
    <property type="match status" value="1"/>
</dbReference>
<keyword evidence="2" id="KW-1003">Cell membrane</keyword>
<dbReference type="NCBIfam" id="TIGR00374">
    <property type="entry name" value="flippase-like domain"/>
    <property type="match status" value="1"/>
</dbReference>
<feature type="transmembrane region" description="Helical" evidence="6">
    <location>
        <begin position="7"/>
        <end position="25"/>
    </location>
</feature>
<evidence type="ECO:0000256" key="2">
    <source>
        <dbReference type="ARBA" id="ARBA00022475"/>
    </source>
</evidence>
<keyword evidence="3 6" id="KW-0812">Transmembrane</keyword>
<evidence type="ECO:0000313" key="7">
    <source>
        <dbReference type="EMBL" id="MET3732808.1"/>
    </source>
</evidence>
<dbReference type="EMBL" id="JBEPMO010000019">
    <property type="protein sequence ID" value="MET3732808.1"/>
    <property type="molecule type" value="Genomic_DNA"/>
</dbReference>
<keyword evidence="5 6" id="KW-0472">Membrane</keyword>
<protein>
    <submittedName>
        <fullName evidence="7">Uncharacterized membrane protein YbhN (UPF0104 family)</fullName>
    </submittedName>
</protein>
<name>A0ABV2LW74_9FLAO</name>
<dbReference type="Proteomes" id="UP001549146">
    <property type="component" value="Unassembled WGS sequence"/>
</dbReference>
<gene>
    <name evidence="7" type="ORF">ABID46_002399</name>
</gene>
<feature type="transmembrane region" description="Helical" evidence="6">
    <location>
        <begin position="179"/>
        <end position="201"/>
    </location>
</feature>